<dbReference type="InterPro" id="IPR004045">
    <property type="entry name" value="Glutathione_S-Trfase_N"/>
</dbReference>
<dbReference type="SUPFAM" id="SSF47616">
    <property type="entry name" value="GST C-terminal domain-like"/>
    <property type="match status" value="1"/>
</dbReference>
<name>A0ABU1GLH2_9GAMM</name>
<dbReference type="InterPro" id="IPR036249">
    <property type="entry name" value="Thioredoxin-like_sf"/>
</dbReference>
<evidence type="ECO:0000313" key="3">
    <source>
        <dbReference type="Proteomes" id="UP001252270"/>
    </source>
</evidence>
<keyword evidence="3" id="KW-1185">Reference proteome</keyword>
<dbReference type="InterPro" id="IPR004046">
    <property type="entry name" value="GST_C"/>
</dbReference>
<comment type="caution">
    <text evidence="2">The sequence shown here is derived from an EMBL/GenBank/DDBJ whole genome shotgun (WGS) entry which is preliminary data.</text>
</comment>
<dbReference type="CDD" id="cd03046">
    <property type="entry name" value="GST_N_GTT1_like"/>
    <property type="match status" value="1"/>
</dbReference>
<dbReference type="PANTHER" id="PTHR44051">
    <property type="entry name" value="GLUTATHIONE S-TRANSFERASE-RELATED"/>
    <property type="match status" value="1"/>
</dbReference>
<dbReference type="SFLD" id="SFLDS00019">
    <property type="entry name" value="Glutathione_Transferase_(cytos"/>
    <property type="match status" value="1"/>
</dbReference>
<dbReference type="InterPro" id="IPR040079">
    <property type="entry name" value="Glutathione_S-Trfase"/>
</dbReference>
<dbReference type="CDD" id="cd03189">
    <property type="entry name" value="GST_C_GTT1_like"/>
    <property type="match status" value="1"/>
</dbReference>
<dbReference type="Proteomes" id="UP001252270">
    <property type="component" value="Unassembled WGS sequence"/>
</dbReference>
<dbReference type="SFLD" id="SFLDG01150">
    <property type="entry name" value="Main.1:_Beta-like"/>
    <property type="match status" value="1"/>
</dbReference>
<accession>A0ABU1GLH2</accession>
<dbReference type="SFLD" id="SFLDG00358">
    <property type="entry name" value="Main_(cytGST)"/>
    <property type="match status" value="1"/>
</dbReference>
<gene>
    <name evidence="2" type="ORF">QC820_08640</name>
</gene>
<dbReference type="Gene3D" id="3.40.30.10">
    <property type="entry name" value="Glutaredoxin"/>
    <property type="match status" value="1"/>
</dbReference>
<protein>
    <submittedName>
        <fullName evidence="2">Glutathione S-transferase</fullName>
    </submittedName>
</protein>
<dbReference type="Gene3D" id="1.20.1050.10">
    <property type="match status" value="1"/>
</dbReference>
<organism evidence="2 3">
    <name type="scientific">Halomonas mongoliensis</name>
    <dbReference type="NCBI Taxonomy" id="321265"/>
    <lineage>
        <taxon>Bacteria</taxon>
        <taxon>Pseudomonadati</taxon>
        <taxon>Pseudomonadota</taxon>
        <taxon>Gammaproteobacteria</taxon>
        <taxon>Oceanospirillales</taxon>
        <taxon>Halomonadaceae</taxon>
        <taxon>Halomonas</taxon>
    </lineage>
</organism>
<dbReference type="PROSITE" id="PS50404">
    <property type="entry name" value="GST_NTER"/>
    <property type="match status" value="1"/>
</dbReference>
<evidence type="ECO:0000313" key="2">
    <source>
        <dbReference type="EMBL" id="MDR5892882.1"/>
    </source>
</evidence>
<proteinExistence type="predicted"/>
<reference evidence="2 3" key="1">
    <citation type="submission" date="2023-04" db="EMBL/GenBank/DDBJ databases">
        <title>A long-awaited taxogenomic arrangement of the family Halomonadaceae.</title>
        <authorList>
            <person name="De La Haba R."/>
            <person name="Chuvochina M."/>
            <person name="Wittouck S."/>
            <person name="Arahal D.R."/>
            <person name="Sanchez-Porro C."/>
            <person name="Hugenholtz P."/>
            <person name="Ventosa A."/>
        </authorList>
    </citation>
    <scope>NUCLEOTIDE SEQUENCE [LARGE SCALE GENOMIC DNA]</scope>
    <source>
        <strain evidence="2 3">DSM 17332</strain>
    </source>
</reference>
<evidence type="ECO:0000259" key="1">
    <source>
        <dbReference type="PROSITE" id="PS50404"/>
    </source>
</evidence>
<dbReference type="PANTHER" id="PTHR44051:SF9">
    <property type="entry name" value="GLUTATHIONE S-TRANSFERASE 1"/>
    <property type="match status" value="1"/>
</dbReference>
<sequence length="228" mass="25449">MIEVHHLDNSRSQRVVWLLEELGLPYELITHERDPQTLLAPESLREVHPLGKAPVIRDLARGGRVIAESGAIIDYLIEHHDAEGRLAPSAGSEAWERYRFWLHHAEGSGMPPLVMRLVFSRLGQPPVPALARPLGRLFARGVEQQYLGPEIRRLRDFWERSLEASGPWFAGEAFSAADIQMSFAVLAMAGRGGLEGRPRLQAFLEACRERPAHARTVARIGEFSLSAG</sequence>
<feature type="domain" description="GST N-terminal" evidence="1">
    <location>
        <begin position="1"/>
        <end position="84"/>
    </location>
</feature>
<dbReference type="Pfam" id="PF13409">
    <property type="entry name" value="GST_N_2"/>
    <property type="match status" value="1"/>
</dbReference>
<dbReference type="RefSeq" id="WP_309636574.1">
    <property type="nucleotide sequence ID" value="NZ_JARWAL010000006.1"/>
</dbReference>
<dbReference type="SUPFAM" id="SSF52833">
    <property type="entry name" value="Thioredoxin-like"/>
    <property type="match status" value="1"/>
</dbReference>
<dbReference type="Pfam" id="PF00043">
    <property type="entry name" value="GST_C"/>
    <property type="match status" value="1"/>
</dbReference>
<dbReference type="EMBL" id="JARWAL010000006">
    <property type="protein sequence ID" value="MDR5892882.1"/>
    <property type="molecule type" value="Genomic_DNA"/>
</dbReference>
<dbReference type="InterPro" id="IPR036282">
    <property type="entry name" value="Glutathione-S-Trfase_C_sf"/>
</dbReference>